<dbReference type="EMBL" id="CP011797">
    <property type="protein sequence ID" value="ATX76719.1"/>
    <property type="molecule type" value="Genomic_DNA"/>
</dbReference>
<name>A0A2K8KRK6_9GAMM</name>
<keyword evidence="3" id="KW-1185">Reference proteome</keyword>
<proteinExistence type="predicted"/>
<reference evidence="2 3" key="1">
    <citation type="journal article" date="2017" name="Environ. Microbiol.">
        <title>Genomic and physiological analyses of 'Reinekea forsetii' reveal a versatile opportunistic lifestyle during spring algae blooms.</title>
        <authorList>
            <person name="Avci B."/>
            <person name="Hahnke R.L."/>
            <person name="Chafee M."/>
            <person name="Fischer T."/>
            <person name="Gruber-Vodicka H."/>
            <person name="Tegetmeyer H.E."/>
            <person name="Harder J."/>
            <person name="Fuchs B.M."/>
            <person name="Amann R.I."/>
            <person name="Teeling H."/>
        </authorList>
    </citation>
    <scope>NUCLEOTIDE SEQUENCE [LARGE SCALE GENOMIC DNA]</scope>
    <source>
        <strain evidence="2 3">Hel1_31_D35</strain>
    </source>
</reference>
<accession>A0A2K8KRK6</accession>
<dbReference type="AlphaFoldDB" id="A0A2K8KRK6"/>
<evidence type="ECO:0000313" key="2">
    <source>
        <dbReference type="EMBL" id="ATX76719.1"/>
    </source>
</evidence>
<organism evidence="2 3">
    <name type="scientific">Reinekea forsetii</name>
    <dbReference type="NCBI Taxonomy" id="1336806"/>
    <lineage>
        <taxon>Bacteria</taxon>
        <taxon>Pseudomonadati</taxon>
        <taxon>Pseudomonadota</taxon>
        <taxon>Gammaproteobacteria</taxon>
        <taxon>Oceanospirillales</taxon>
        <taxon>Saccharospirillaceae</taxon>
        <taxon>Reinekea</taxon>
    </lineage>
</organism>
<evidence type="ECO:0000256" key="1">
    <source>
        <dbReference type="SAM" id="MobiDB-lite"/>
    </source>
</evidence>
<evidence type="ECO:0000313" key="3">
    <source>
        <dbReference type="Proteomes" id="UP000229757"/>
    </source>
</evidence>
<feature type="region of interest" description="Disordered" evidence="1">
    <location>
        <begin position="64"/>
        <end position="85"/>
    </location>
</feature>
<dbReference type="RefSeq" id="WP_100257036.1">
    <property type="nucleotide sequence ID" value="NZ_CP011797.1"/>
</dbReference>
<dbReference type="OrthoDB" id="6370236at2"/>
<sequence>MAKYWEIVQLTDGAFVLQSPEHQDEKPLVRIEFSAEAERLLEDQIAQVAQAMIGAGVQAANFLSDRPFEDESESEHERSDETSLH</sequence>
<dbReference type="KEGG" id="rfo:REIFOR_01574"/>
<protein>
    <submittedName>
        <fullName evidence="2">Uncharacterized protein</fullName>
    </submittedName>
</protein>
<dbReference type="Proteomes" id="UP000229757">
    <property type="component" value="Chromosome"/>
</dbReference>
<gene>
    <name evidence="2" type="ORF">REIFOR_01574</name>
</gene>
<feature type="compositionally biased region" description="Basic and acidic residues" evidence="1">
    <location>
        <begin position="75"/>
        <end position="85"/>
    </location>
</feature>